<accession>A0AB33G153</accession>
<dbReference type="Proteomes" id="UP000245399">
    <property type="component" value="Chromosome"/>
</dbReference>
<sequence length="186" mass="21385">MVKFENFTIYKPEFKSTEEDEPEYRPDILYARDENGRDWYDCQADFSSDTLKVMYDENGVIVCISKDVTAIFPPGFSVAEVAISETPPEACNDMTWVYRGGRVIKRIYSPAEKRKMVQGEKERRIARVNQVTQTLNSKLLLGMATDEEKAKLRIWMDYVNEIEKISDDADPEKIVWPGRGLPGSLV</sequence>
<gene>
    <name evidence="1" type="ORF">DKC05_27740</name>
</gene>
<dbReference type="Pfam" id="PF02413">
    <property type="entry name" value="Caudo_TAP"/>
    <property type="match status" value="1"/>
</dbReference>
<protein>
    <submittedName>
        <fullName evidence="1">Tail assembly chaperone</fullName>
    </submittedName>
</protein>
<organism evidence="1 2">
    <name type="scientific">Serratia marcescens</name>
    <dbReference type="NCBI Taxonomy" id="615"/>
    <lineage>
        <taxon>Bacteria</taxon>
        <taxon>Pseudomonadati</taxon>
        <taxon>Pseudomonadota</taxon>
        <taxon>Gammaproteobacteria</taxon>
        <taxon>Enterobacterales</taxon>
        <taxon>Yersiniaceae</taxon>
        <taxon>Serratia</taxon>
    </lineage>
</organism>
<dbReference type="EMBL" id="CP029449">
    <property type="protein sequence ID" value="AWL71170.1"/>
    <property type="molecule type" value="Genomic_DNA"/>
</dbReference>
<dbReference type="RefSeq" id="WP_053056873.1">
    <property type="nucleotide sequence ID" value="NZ_CP011642.1"/>
</dbReference>
<proteinExistence type="predicted"/>
<evidence type="ECO:0000313" key="2">
    <source>
        <dbReference type="Proteomes" id="UP000245399"/>
    </source>
</evidence>
<evidence type="ECO:0000313" key="1">
    <source>
        <dbReference type="EMBL" id="AWL71170.1"/>
    </source>
</evidence>
<dbReference type="AlphaFoldDB" id="A0AB33G153"/>
<dbReference type="InterPro" id="IPR003458">
    <property type="entry name" value="Phage_T4_Gp38_tail_assem"/>
</dbReference>
<name>A0AB33G153_SERMA</name>
<reference evidence="1 2" key="1">
    <citation type="submission" date="2018-05" db="EMBL/GenBank/DDBJ databases">
        <title>Klebsiella quasipneumonaiae provides a window into carbapenemase gene transfer, plasmid rearrangements and nosocomial acquisition from the hospital environment.</title>
        <authorList>
            <person name="Mathers A.J."/>
            <person name="Vegesana K."/>
            <person name="Stoesser N."/>
            <person name="Crook D."/>
            <person name="Vaughan A."/>
            <person name="Barry K."/>
            <person name="Parikh H."/>
            <person name="Sebra R."/>
            <person name="Kotay S."/>
            <person name="Walker A.S."/>
            <person name="Sheppard A.E."/>
        </authorList>
    </citation>
    <scope>NUCLEOTIDE SEQUENCE [LARGE SCALE GENOMIC DNA]</scope>
    <source>
        <strain evidence="1 2">CAV1761</strain>
    </source>
</reference>